<accession>A0A1B0CNZ1</accession>
<protein>
    <submittedName>
        <fullName evidence="1">Uncharacterized protein</fullName>
    </submittedName>
</protein>
<reference evidence="1" key="1">
    <citation type="submission" date="2020-05" db="UniProtKB">
        <authorList>
            <consortium name="EnsemblMetazoa"/>
        </authorList>
    </citation>
    <scope>IDENTIFICATION</scope>
    <source>
        <strain evidence="1">Jacobina</strain>
    </source>
</reference>
<evidence type="ECO:0000313" key="1">
    <source>
        <dbReference type="EnsemblMetazoa" id="LLOJ006463-PA"/>
    </source>
</evidence>
<dbReference type="VEuPathDB" id="VectorBase:LLOJ006463"/>
<organism evidence="1 2">
    <name type="scientific">Lutzomyia longipalpis</name>
    <name type="common">Sand fly</name>
    <dbReference type="NCBI Taxonomy" id="7200"/>
    <lineage>
        <taxon>Eukaryota</taxon>
        <taxon>Metazoa</taxon>
        <taxon>Ecdysozoa</taxon>
        <taxon>Arthropoda</taxon>
        <taxon>Hexapoda</taxon>
        <taxon>Insecta</taxon>
        <taxon>Pterygota</taxon>
        <taxon>Neoptera</taxon>
        <taxon>Endopterygota</taxon>
        <taxon>Diptera</taxon>
        <taxon>Nematocera</taxon>
        <taxon>Psychodoidea</taxon>
        <taxon>Psychodidae</taxon>
        <taxon>Lutzomyia</taxon>
        <taxon>Lutzomyia</taxon>
    </lineage>
</organism>
<dbReference type="AlphaFoldDB" id="A0A1B0CNZ1"/>
<keyword evidence="2" id="KW-1185">Reference proteome</keyword>
<dbReference type="EnsemblMetazoa" id="LLOJ006463-RA">
    <property type="protein sequence ID" value="LLOJ006463-PA"/>
    <property type="gene ID" value="LLOJ006463"/>
</dbReference>
<name>A0A1B0CNZ1_LUTLO</name>
<sequence length="170" mass="19208">MGRIGVATVWPPWEGDDISNVVDIEEELQVPLKSHPKACCGDTSKASQTEIPFTPGGKFLLQSFVVILSETPSNELPNTWHEEIQGIHEGGICVFRAHVEGLERVWPVDDEDGRTTEIREEELMALHQALFWDNWNPEALSVLLENLHGFPEGQHWELTGFPEPWEEITS</sequence>
<proteinExistence type="predicted"/>
<dbReference type="EMBL" id="AJWK01021204">
    <property type="status" value="NOT_ANNOTATED_CDS"/>
    <property type="molecule type" value="Genomic_DNA"/>
</dbReference>
<dbReference type="Proteomes" id="UP000092461">
    <property type="component" value="Unassembled WGS sequence"/>
</dbReference>
<evidence type="ECO:0000313" key="2">
    <source>
        <dbReference type="Proteomes" id="UP000092461"/>
    </source>
</evidence>